<dbReference type="Gene3D" id="3.40.50.300">
    <property type="entry name" value="P-loop containing nucleotide triphosphate hydrolases"/>
    <property type="match status" value="1"/>
</dbReference>
<gene>
    <name evidence="1" type="ORF">METZ01_LOCUS423981</name>
</gene>
<evidence type="ECO:0008006" key="2">
    <source>
        <dbReference type="Google" id="ProtNLM"/>
    </source>
</evidence>
<evidence type="ECO:0000313" key="1">
    <source>
        <dbReference type="EMBL" id="SVD71127.1"/>
    </source>
</evidence>
<dbReference type="AlphaFoldDB" id="A0A382XIZ0"/>
<dbReference type="InterPro" id="IPR027417">
    <property type="entry name" value="P-loop_NTPase"/>
</dbReference>
<proteinExistence type="predicted"/>
<name>A0A382XIZ0_9ZZZZ</name>
<sequence length="185" mass="21310">YSHKDYDKFQREITKLPLRTDKQLDIVYDTALTLPKIKAEIEYRMNYLDLGVVIIDYINQVRRSAAPNRGGQYDWTEQIEVSKTLKQYSQDYGVLFFSPYQTDATGEARFAKGILDAADAAFALETWSPGDNCISFICKKMRNGPMESFTSEMNWNTLKVGPKSALNPKERAEMKTKMNEEVHEL</sequence>
<feature type="non-terminal residue" evidence="1">
    <location>
        <position position="1"/>
    </location>
</feature>
<organism evidence="1">
    <name type="scientific">marine metagenome</name>
    <dbReference type="NCBI Taxonomy" id="408172"/>
    <lineage>
        <taxon>unclassified sequences</taxon>
        <taxon>metagenomes</taxon>
        <taxon>ecological metagenomes</taxon>
    </lineage>
</organism>
<dbReference type="EMBL" id="UINC01168208">
    <property type="protein sequence ID" value="SVD71127.1"/>
    <property type="molecule type" value="Genomic_DNA"/>
</dbReference>
<protein>
    <recommendedName>
        <fullName evidence="2">SF4 helicase domain-containing protein</fullName>
    </recommendedName>
</protein>
<dbReference type="SUPFAM" id="SSF52540">
    <property type="entry name" value="P-loop containing nucleoside triphosphate hydrolases"/>
    <property type="match status" value="1"/>
</dbReference>
<reference evidence="1" key="1">
    <citation type="submission" date="2018-05" db="EMBL/GenBank/DDBJ databases">
        <authorList>
            <person name="Lanie J.A."/>
            <person name="Ng W.-L."/>
            <person name="Kazmierczak K.M."/>
            <person name="Andrzejewski T.M."/>
            <person name="Davidsen T.M."/>
            <person name="Wayne K.J."/>
            <person name="Tettelin H."/>
            <person name="Glass J.I."/>
            <person name="Rusch D."/>
            <person name="Podicherti R."/>
            <person name="Tsui H.-C.T."/>
            <person name="Winkler M.E."/>
        </authorList>
    </citation>
    <scope>NUCLEOTIDE SEQUENCE</scope>
</reference>
<accession>A0A382XIZ0</accession>